<feature type="compositionally biased region" description="Low complexity" evidence="1">
    <location>
        <begin position="1135"/>
        <end position="1145"/>
    </location>
</feature>
<feature type="region of interest" description="Disordered" evidence="1">
    <location>
        <begin position="81"/>
        <end position="100"/>
    </location>
</feature>
<feature type="region of interest" description="Disordered" evidence="1">
    <location>
        <begin position="692"/>
        <end position="748"/>
    </location>
</feature>
<dbReference type="EMBL" id="JAXQNO010000005">
    <property type="protein sequence ID" value="KAK4798563.1"/>
    <property type="molecule type" value="Genomic_DNA"/>
</dbReference>
<gene>
    <name evidence="2" type="ORF">SAY86_030889</name>
</gene>
<comment type="caution">
    <text evidence="2">The sequence shown here is derived from an EMBL/GenBank/DDBJ whole genome shotgun (WGS) entry which is preliminary data.</text>
</comment>
<dbReference type="GO" id="GO:0005635">
    <property type="term" value="C:nuclear envelope"/>
    <property type="evidence" value="ECO:0007669"/>
    <property type="project" value="TreeGrafter"/>
</dbReference>
<name>A0AAN7MT48_TRANT</name>
<reference evidence="2 3" key="1">
    <citation type="journal article" date="2023" name="Hortic Res">
        <title>Pangenome of water caltrop reveals structural variations and asymmetric subgenome divergence after allopolyploidization.</title>
        <authorList>
            <person name="Zhang X."/>
            <person name="Chen Y."/>
            <person name="Wang L."/>
            <person name="Yuan Y."/>
            <person name="Fang M."/>
            <person name="Shi L."/>
            <person name="Lu R."/>
            <person name="Comes H.P."/>
            <person name="Ma Y."/>
            <person name="Chen Y."/>
            <person name="Huang G."/>
            <person name="Zhou Y."/>
            <person name="Zheng Z."/>
            <person name="Qiu Y."/>
        </authorList>
    </citation>
    <scope>NUCLEOTIDE SEQUENCE [LARGE SCALE GENOMIC DNA]</scope>
    <source>
        <strain evidence="2">F231</strain>
    </source>
</reference>
<feature type="compositionally biased region" description="Polar residues" evidence="1">
    <location>
        <begin position="295"/>
        <end position="305"/>
    </location>
</feature>
<organism evidence="2 3">
    <name type="scientific">Trapa natans</name>
    <name type="common">Water chestnut</name>
    <dbReference type="NCBI Taxonomy" id="22666"/>
    <lineage>
        <taxon>Eukaryota</taxon>
        <taxon>Viridiplantae</taxon>
        <taxon>Streptophyta</taxon>
        <taxon>Embryophyta</taxon>
        <taxon>Tracheophyta</taxon>
        <taxon>Spermatophyta</taxon>
        <taxon>Magnoliopsida</taxon>
        <taxon>eudicotyledons</taxon>
        <taxon>Gunneridae</taxon>
        <taxon>Pentapetalae</taxon>
        <taxon>rosids</taxon>
        <taxon>malvids</taxon>
        <taxon>Myrtales</taxon>
        <taxon>Lythraceae</taxon>
        <taxon>Trapa</taxon>
    </lineage>
</organism>
<feature type="compositionally biased region" description="Polar residues" evidence="1">
    <location>
        <begin position="728"/>
        <end position="748"/>
    </location>
</feature>
<dbReference type="GO" id="GO:0016973">
    <property type="term" value="P:poly(A)+ mRNA export from nucleus"/>
    <property type="evidence" value="ECO:0007669"/>
    <property type="project" value="TreeGrafter"/>
</dbReference>
<accession>A0AAN7MT48</accession>
<feature type="region of interest" description="Disordered" evidence="1">
    <location>
        <begin position="1"/>
        <end position="43"/>
    </location>
</feature>
<feature type="region of interest" description="Disordered" evidence="1">
    <location>
        <begin position="295"/>
        <end position="315"/>
    </location>
</feature>
<dbReference type="Proteomes" id="UP001346149">
    <property type="component" value="Unassembled WGS sequence"/>
</dbReference>
<evidence type="ECO:0000313" key="2">
    <source>
        <dbReference type="EMBL" id="KAK4798563.1"/>
    </source>
</evidence>
<keyword evidence="3" id="KW-1185">Reference proteome</keyword>
<feature type="region of interest" description="Disordered" evidence="1">
    <location>
        <begin position="369"/>
        <end position="392"/>
    </location>
</feature>
<dbReference type="PANTHER" id="PTHR33416:SF20">
    <property type="entry name" value="NUCLEAR PORE COMPLEX PROTEIN NUP1"/>
    <property type="match status" value="1"/>
</dbReference>
<feature type="region of interest" description="Disordered" evidence="1">
    <location>
        <begin position="1419"/>
        <end position="1454"/>
    </location>
</feature>
<evidence type="ECO:0000256" key="1">
    <source>
        <dbReference type="SAM" id="MobiDB-lite"/>
    </source>
</evidence>
<feature type="region of interest" description="Disordered" evidence="1">
    <location>
        <begin position="947"/>
        <end position="983"/>
    </location>
</feature>
<feature type="compositionally biased region" description="Basic and acidic residues" evidence="1">
    <location>
        <begin position="1425"/>
        <end position="1434"/>
    </location>
</feature>
<evidence type="ECO:0008006" key="4">
    <source>
        <dbReference type="Google" id="ProtNLM"/>
    </source>
</evidence>
<dbReference type="PANTHER" id="PTHR33416">
    <property type="entry name" value="NUCLEAR PORE COMPLEX PROTEIN NUP1"/>
    <property type="match status" value="1"/>
</dbReference>
<evidence type="ECO:0000313" key="3">
    <source>
        <dbReference type="Proteomes" id="UP001346149"/>
    </source>
</evidence>
<feature type="region of interest" description="Disordered" evidence="1">
    <location>
        <begin position="1105"/>
        <end position="1145"/>
    </location>
</feature>
<feature type="compositionally biased region" description="Basic residues" evidence="1">
    <location>
        <begin position="1533"/>
        <end position="1548"/>
    </location>
</feature>
<feature type="region of interest" description="Disordered" evidence="1">
    <location>
        <begin position="254"/>
        <end position="276"/>
    </location>
</feature>
<feature type="compositionally biased region" description="Polar residues" evidence="1">
    <location>
        <begin position="1490"/>
        <end position="1513"/>
    </location>
</feature>
<feature type="region of interest" description="Disordered" evidence="1">
    <location>
        <begin position="1490"/>
        <end position="1548"/>
    </location>
</feature>
<sequence>MASRDGSDPHGVSGAGGKFRSKPYRRPPTTPYDRPPAAIRNPSIVPGTVGNSWLRKLVDPAHKLLAATARGFFTSVLRKRLTHSPPTPQPLEAKEEAGEKHDAPISLNILKEQVVSDGNLSSGMGEGSSKDLEEILKHRSFTRSELDRLVALLHDNAADNPAPGEEKGPNLQPSNADLSCGRREEAENIPLQEDEIHLMSSKAVNSSVFDEKAVSPVELAKAYMNSRPPSMLGLHSQSDLTGPSSLGCHSKSPILSSVPSSSGHVGVRENSYATPRSHGRSAIYSMARTPYTKVHVTSTPKSSEPITDGYDLPSSSIQAPEYYRSSESTKVLKRSSSIFENDMSSDGPFRMTRKKSNISYRRSWIMPVSESGDPSSSIHEIQPVSGRKSSFNEQSNVAAVSLNSTDMASKILEQLDTIVSPPKERSVELKLADVREKAPALLSPSMLKGQALKSLVHIDLSKIIEYGRDKPHDLEARYLHHSVDASEDKRDKIELNGTSSTFAASENSSLSVSGLGKMVTIGKFEDHPVNSLARAPIQNGCAFKISAHEDFLDLEDDDYANGISSLFKGTEKQESSIVEVVPSAVQANVIPEKLNTVTDDQSRRNVFTKETTCHGTDGNQVDVQKHTDVSFSTRPSSSTSFQSNMLVAQSSLSPDKVLTFKEPHAHNSEFTTSNADKSHEFDGSSSADLFSIKRNRVESSSRDEDEAEDRKHSRAGALSAIPDGSTVAFASTTPATSSNGSSVPTLTSKDPAIMASQKPFSTPSFPASFGGNKSSSSLFSSISSVTESPALPIFGFGSSELNSLFQAPSPTAMASEDAKTVEDMTSGNITAGSFVAAKSSLESSSFGFVPTSTPSNGNNKKEISAVTSAANESAQAPESTAVGLTNLTENIPIQSGSSSSSMSSAIKESSSASSYLCPSSPSTFGFVPTPAPSNGNNQKEISAITSAANESAEAPEFTAPGTGLANSTEDIPIQSGSSSSSMPSAIKESSSVCGYLCPSSPVTFGFVPTSAPSNGNNQKEISAIASAANESAQAPESTAPGTELAKLTDNIPIQSGSSSSSSPPVIKESSSASSYLCSSSPCTFGFVPISAPSNGNNQKEISAVTSAANESAQAPESTAPGTGLANLTENIPIQSGSSSSSMPSAFKESSSASSYLSPSSPSLFGQATTTSAFASSLTSKSPSMGFSFGSSTSSSSSSVFGSGPSFPSSVGSASKFGLSGASPAFGATSTSSAFTAATVFGSIGASSDSNGALVFGSFIASSASSPIFGSMGASSSSTPSFLEASAGPSSDPAFSFTSAAASPSPSSLLDGSSSSFAFGSSSPFINNNTEDMSMESSGSAFSFTSAAASPSPSLVFGGSSSPFSFGSPPPTINNNTEHMGMVSSGSAFSFTSAAAKPSSSPVFGGSSSPFAFGSPTPIINNTEHMGMESDREKATSVPALANKRRKDSMTGDTFLAYNSSSSTPVFGQQPSPQSAGFVFGSNTCVGASPFQFGSQPNLPTPDNQSSFQASGSPDFSAGVGSFSLGSGGDDKSRRKIVRINRSKLRSRK</sequence>
<dbReference type="GO" id="GO:0071763">
    <property type="term" value="P:nuclear membrane organization"/>
    <property type="evidence" value="ECO:0007669"/>
    <property type="project" value="TreeGrafter"/>
</dbReference>
<protein>
    <recommendedName>
        <fullName evidence="4">Nuclear pore complex protein</fullName>
    </recommendedName>
</protein>
<proteinExistence type="predicted"/>
<feature type="compositionally biased region" description="Polar residues" evidence="1">
    <location>
        <begin position="1105"/>
        <end position="1134"/>
    </location>
</feature>